<evidence type="ECO:0000313" key="2">
    <source>
        <dbReference type="Proteomes" id="UP000238916"/>
    </source>
</evidence>
<protein>
    <submittedName>
        <fullName evidence="1">Uncharacterized protein</fullName>
    </submittedName>
</protein>
<dbReference type="AlphaFoldDB" id="A0A2U3KEK2"/>
<name>A0A2U3KEK2_9FIRM</name>
<organism evidence="1 2">
    <name type="scientific">Candidatus Desulfosporosinus infrequens</name>
    <dbReference type="NCBI Taxonomy" id="2043169"/>
    <lineage>
        <taxon>Bacteria</taxon>
        <taxon>Bacillati</taxon>
        <taxon>Bacillota</taxon>
        <taxon>Clostridia</taxon>
        <taxon>Eubacteriales</taxon>
        <taxon>Desulfitobacteriaceae</taxon>
        <taxon>Desulfosporosinus</taxon>
    </lineage>
</organism>
<dbReference type="EMBL" id="OMOF01000101">
    <property type="protein sequence ID" value="SPF38073.1"/>
    <property type="molecule type" value="Genomic_DNA"/>
</dbReference>
<dbReference type="Proteomes" id="UP000238916">
    <property type="component" value="Unassembled WGS sequence"/>
</dbReference>
<gene>
    <name evidence="1" type="ORF">SBF1_190007</name>
</gene>
<proteinExistence type="predicted"/>
<evidence type="ECO:0000313" key="1">
    <source>
        <dbReference type="EMBL" id="SPF38073.1"/>
    </source>
</evidence>
<reference evidence="2" key="1">
    <citation type="submission" date="2018-02" db="EMBL/GenBank/DDBJ databases">
        <authorList>
            <person name="Hausmann B."/>
        </authorList>
    </citation>
    <scope>NUCLEOTIDE SEQUENCE [LARGE SCALE GENOMIC DNA]</scope>
    <source>
        <strain evidence="2">Peat soil MAG SbF1</strain>
    </source>
</reference>
<sequence>MMIGSGQTFYFFPLFYRFFLNKPTYLCYTIEVENDLLFNGYGLISTLTHADVAQR</sequence>
<accession>A0A2U3KEK2</accession>